<name>A0A4R6II76_9SPHI</name>
<dbReference type="PANTHER" id="PTHR31571:SF1">
    <property type="entry name" value="ALTERED INHERITANCE OF MITOCHONDRIA PROTEIN 6"/>
    <property type="match status" value="1"/>
</dbReference>
<evidence type="ECO:0000256" key="1">
    <source>
        <dbReference type="ARBA" id="ARBA00014286"/>
    </source>
</evidence>
<dbReference type="GO" id="GO:0008081">
    <property type="term" value="F:phosphoric diester hydrolase activity"/>
    <property type="evidence" value="ECO:0007669"/>
    <property type="project" value="InterPro"/>
</dbReference>
<organism evidence="3 4">
    <name type="scientific">Pedobacter duraquae</name>
    <dbReference type="NCBI Taxonomy" id="425511"/>
    <lineage>
        <taxon>Bacteria</taxon>
        <taxon>Pseudomonadati</taxon>
        <taxon>Bacteroidota</taxon>
        <taxon>Sphingobacteriia</taxon>
        <taxon>Sphingobacteriales</taxon>
        <taxon>Sphingobacteriaceae</taxon>
        <taxon>Pedobacter</taxon>
    </lineage>
</organism>
<feature type="chain" id="PRO_5020581129" description="Altered inheritance of mitochondria protein 6" evidence="2">
    <location>
        <begin position="29"/>
        <end position="280"/>
    </location>
</feature>
<proteinExistence type="predicted"/>
<gene>
    <name evidence="3" type="ORF">CLV32_2753</name>
</gene>
<dbReference type="InterPro" id="IPR017946">
    <property type="entry name" value="PLC-like_Pdiesterase_TIM-brl"/>
</dbReference>
<protein>
    <recommendedName>
        <fullName evidence="1">Altered inheritance of mitochondria protein 6</fullName>
    </recommendedName>
</protein>
<reference evidence="3 4" key="1">
    <citation type="submission" date="2019-03" db="EMBL/GenBank/DDBJ databases">
        <title>Genomic Encyclopedia of Archaeal and Bacterial Type Strains, Phase II (KMG-II): from individual species to whole genera.</title>
        <authorList>
            <person name="Goeker M."/>
        </authorList>
    </citation>
    <scope>NUCLEOTIDE SEQUENCE [LARGE SCALE GENOMIC DNA]</scope>
    <source>
        <strain evidence="3 4">DSM 19034</strain>
    </source>
</reference>
<dbReference type="Proteomes" id="UP000295499">
    <property type="component" value="Unassembled WGS sequence"/>
</dbReference>
<dbReference type="AlphaFoldDB" id="A0A4R6II76"/>
<comment type="caution">
    <text evidence="3">The sequence shown here is derived from an EMBL/GenBank/DDBJ whole genome shotgun (WGS) entry which is preliminary data.</text>
</comment>
<sequence>MLAFKICTRHPKLVFLFLFMLLPKLMSAQDFPLSKAFAHNDYWHKRPLYDALDNGYTHIEADVYLRRGKLLVSHLPPFFSKKRTLESLYLKPLMAYAQTADSQPITLMIDVKSKAQPTYEALEQLLQNYQGLISTYTAGVITKRKVTIVLTGHKPFQFLKNQTSGWAFVDDDLINPTANARFNALFQTASCKYSNVLSWTGEGIMPAQERRQLCAFVEQAHSTGKKVRLWASPENRTVWAELLSCGIDLINTDQLLRLKTFLLEEVLRFAKAEPRADFTQ</sequence>
<dbReference type="GO" id="GO:0006629">
    <property type="term" value="P:lipid metabolic process"/>
    <property type="evidence" value="ECO:0007669"/>
    <property type="project" value="InterPro"/>
</dbReference>
<dbReference type="PANTHER" id="PTHR31571">
    <property type="entry name" value="ALTERED INHERITANCE OF MITOCHONDRIA PROTEIN 6"/>
    <property type="match status" value="1"/>
</dbReference>
<accession>A0A4R6II76</accession>
<evidence type="ECO:0000256" key="2">
    <source>
        <dbReference type="SAM" id="SignalP"/>
    </source>
</evidence>
<dbReference type="InterPro" id="IPR039559">
    <property type="entry name" value="AIM6_PI-PLC-like_dom"/>
</dbReference>
<keyword evidence="4" id="KW-1185">Reference proteome</keyword>
<dbReference type="InterPro" id="IPR051236">
    <property type="entry name" value="HAT_RTT109-like"/>
</dbReference>
<keyword evidence="2" id="KW-0732">Signal</keyword>
<dbReference type="EMBL" id="SNWM01000003">
    <property type="protein sequence ID" value="TDO21647.1"/>
    <property type="molecule type" value="Genomic_DNA"/>
</dbReference>
<dbReference type="Gene3D" id="3.20.20.190">
    <property type="entry name" value="Phosphatidylinositol (PI) phosphodiesterase"/>
    <property type="match status" value="1"/>
</dbReference>
<dbReference type="RefSeq" id="WP_133556309.1">
    <property type="nucleotide sequence ID" value="NZ_SNWM01000003.1"/>
</dbReference>
<dbReference type="SUPFAM" id="SSF51695">
    <property type="entry name" value="PLC-like phosphodiesterases"/>
    <property type="match status" value="1"/>
</dbReference>
<evidence type="ECO:0000313" key="4">
    <source>
        <dbReference type="Proteomes" id="UP000295499"/>
    </source>
</evidence>
<dbReference type="CDD" id="cd08577">
    <property type="entry name" value="PI-PLCc_GDPD_SF_unchar3"/>
    <property type="match status" value="1"/>
</dbReference>
<feature type="signal peptide" evidence="2">
    <location>
        <begin position="1"/>
        <end position="28"/>
    </location>
</feature>
<evidence type="ECO:0000313" key="3">
    <source>
        <dbReference type="EMBL" id="TDO21647.1"/>
    </source>
</evidence>
<dbReference type="OrthoDB" id="9794455at2"/>